<dbReference type="EMBL" id="JAUEPN010000002">
    <property type="protein sequence ID" value="KAK3299482.1"/>
    <property type="molecule type" value="Genomic_DNA"/>
</dbReference>
<name>A0AAE0HMW3_9PEZI</name>
<feature type="region of interest" description="Disordered" evidence="1">
    <location>
        <begin position="1"/>
        <end position="21"/>
    </location>
</feature>
<dbReference type="Proteomes" id="UP001278766">
    <property type="component" value="Unassembled WGS sequence"/>
</dbReference>
<protein>
    <recommendedName>
        <fullName evidence="4">Aminoglycoside phosphotransferase domain-containing protein</fullName>
    </recommendedName>
</protein>
<gene>
    <name evidence="2" type="ORF">B0H64DRAFT_388573</name>
</gene>
<dbReference type="RefSeq" id="XP_062662996.1">
    <property type="nucleotide sequence ID" value="XM_062803283.1"/>
</dbReference>
<dbReference type="AlphaFoldDB" id="A0AAE0HMW3"/>
<keyword evidence="3" id="KW-1185">Reference proteome</keyword>
<organism evidence="2 3">
    <name type="scientific">Chaetomium fimeti</name>
    <dbReference type="NCBI Taxonomy" id="1854472"/>
    <lineage>
        <taxon>Eukaryota</taxon>
        <taxon>Fungi</taxon>
        <taxon>Dikarya</taxon>
        <taxon>Ascomycota</taxon>
        <taxon>Pezizomycotina</taxon>
        <taxon>Sordariomycetes</taxon>
        <taxon>Sordariomycetidae</taxon>
        <taxon>Sordariales</taxon>
        <taxon>Chaetomiaceae</taxon>
        <taxon>Chaetomium</taxon>
    </lineage>
</organism>
<evidence type="ECO:0000313" key="3">
    <source>
        <dbReference type="Proteomes" id="UP001278766"/>
    </source>
</evidence>
<comment type="caution">
    <text evidence="2">The sequence shown here is derived from an EMBL/GenBank/DDBJ whole genome shotgun (WGS) entry which is preliminary data.</text>
</comment>
<evidence type="ECO:0008006" key="4">
    <source>
        <dbReference type="Google" id="ProtNLM"/>
    </source>
</evidence>
<sequence length="308" mass="35306">MMPLENDEAPSHSDATTDPNAAGREFALTMSEDELYQRTRGLYAPFLAYPPDRPMVFVKFGGPAKEAEGDMQRLAFEYLRQERQRDPSCNIHVPEVFKVFTKDGVTFIIMQLLLAAQVGDFAKTFDPLTWESNQALYYGMIADGVRLLSRMPVPPDATPGPYTTCSAKRLINHMLFKDQEAPVVYDTVEDLENHLNRVAQRAYHGPNRPKLTLEKELVYCYTDFNGENFMFTTDPDGRPRLYIVDFQHASFLPLSFLAYAVLTNKRWSTSNWIEKELGPSLPRHNIEVMKRICYIFQISWTGVGLREV</sequence>
<reference evidence="2" key="2">
    <citation type="submission" date="2023-06" db="EMBL/GenBank/DDBJ databases">
        <authorList>
            <consortium name="Lawrence Berkeley National Laboratory"/>
            <person name="Haridas S."/>
            <person name="Hensen N."/>
            <person name="Bonometti L."/>
            <person name="Westerberg I."/>
            <person name="Brannstrom I.O."/>
            <person name="Guillou S."/>
            <person name="Cros-Aarteil S."/>
            <person name="Calhoun S."/>
            <person name="Kuo A."/>
            <person name="Mondo S."/>
            <person name="Pangilinan J."/>
            <person name="Riley R."/>
            <person name="Labutti K."/>
            <person name="Andreopoulos B."/>
            <person name="Lipzen A."/>
            <person name="Chen C."/>
            <person name="Yanf M."/>
            <person name="Daum C."/>
            <person name="Ng V."/>
            <person name="Clum A."/>
            <person name="Steindorff A."/>
            <person name="Ohm R."/>
            <person name="Martin F."/>
            <person name="Silar P."/>
            <person name="Natvig D."/>
            <person name="Lalanne C."/>
            <person name="Gautier V."/>
            <person name="Ament-Velasquez S.L."/>
            <person name="Kruys A."/>
            <person name="Hutchinson M.I."/>
            <person name="Powell A.J."/>
            <person name="Barry K."/>
            <person name="Miller A.N."/>
            <person name="Grigoriev I.V."/>
            <person name="Debuchy R."/>
            <person name="Gladieux P."/>
            <person name="Thoren M.H."/>
            <person name="Johannesson H."/>
        </authorList>
    </citation>
    <scope>NUCLEOTIDE SEQUENCE</scope>
    <source>
        <strain evidence="2">CBS 168.71</strain>
    </source>
</reference>
<evidence type="ECO:0000256" key="1">
    <source>
        <dbReference type="SAM" id="MobiDB-lite"/>
    </source>
</evidence>
<proteinExistence type="predicted"/>
<evidence type="ECO:0000313" key="2">
    <source>
        <dbReference type="EMBL" id="KAK3299482.1"/>
    </source>
</evidence>
<dbReference type="InterPro" id="IPR011009">
    <property type="entry name" value="Kinase-like_dom_sf"/>
</dbReference>
<dbReference type="GeneID" id="87840231"/>
<accession>A0AAE0HMW3</accession>
<dbReference type="SUPFAM" id="SSF56112">
    <property type="entry name" value="Protein kinase-like (PK-like)"/>
    <property type="match status" value="1"/>
</dbReference>
<reference evidence="2" key="1">
    <citation type="journal article" date="2023" name="Mol. Phylogenet. Evol.">
        <title>Genome-scale phylogeny and comparative genomics of the fungal order Sordariales.</title>
        <authorList>
            <person name="Hensen N."/>
            <person name="Bonometti L."/>
            <person name="Westerberg I."/>
            <person name="Brannstrom I.O."/>
            <person name="Guillou S."/>
            <person name="Cros-Aarteil S."/>
            <person name="Calhoun S."/>
            <person name="Haridas S."/>
            <person name="Kuo A."/>
            <person name="Mondo S."/>
            <person name="Pangilinan J."/>
            <person name="Riley R."/>
            <person name="LaButti K."/>
            <person name="Andreopoulos B."/>
            <person name="Lipzen A."/>
            <person name="Chen C."/>
            <person name="Yan M."/>
            <person name="Daum C."/>
            <person name="Ng V."/>
            <person name="Clum A."/>
            <person name="Steindorff A."/>
            <person name="Ohm R.A."/>
            <person name="Martin F."/>
            <person name="Silar P."/>
            <person name="Natvig D.O."/>
            <person name="Lalanne C."/>
            <person name="Gautier V."/>
            <person name="Ament-Velasquez S.L."/>
            <person name="Kruys A."/>
            <person name="Hutchinson M.I."/>
            <person name="Powell A.J."/>
            <person name="Barry K."/>
            <person name="Miller A.N."/>
            <person name="Grigoriev I.V."/>
            <person name="Debuchy R."/>
            <person name="Gladieux P."/>
            <person name="Hiltunen Thoren M."/>
            <person name="Johannesson H."/>
        </authorList>
    </citation>
    <scope>NUCLEOTIDE SEQUENCE</scope>
    <source>
        <strain evidence="2">CBS 168.71</strain>
    </source>
</reference>